<comment type="caution">
    <text evidence="1">The sequence shown here is derived from an EMBL/GenBank/DDBJ whole genome shotgun (WGS) entry which is preliminary data.</text>
</comment>
<organism evidence="1 2">
    <name type="scientific">Gossypium stocksii</name>
    <dbReference type="NCBI Taxonomy" id="47602"/>
    <lineage>
        <taxon>Eukaryota</taxon>
        <taxon>Viridiplantae</taxon>
        <taxon>Streptophyta</taxon>
        <taxon>Embryophyta</taxon>
        <taxon>Tracheophyta</taxon>
        <taxon>Spermatophyta</taxon>
        <taxon>Magnoliopsida</taxon>
        <taxon>eudicotyledons</taxon>
        <taxon>Gunneridae</taxon>
        <taxon>Pentapetalae</taxon>
        <taxon>rosids</taxon>
        <taxon>malvids</taxon>
        <taxon>Malvales</taxon>
        <taxon>Malvaceae</taxon>
        <taxon>Malvoideae</taxon>
        <taxon>Gossypium</taxon>
    </lineage>
</organism>
<keyword evidence="2" id="KW-1185">Reference proteome</keyword>
<reference evidence="1 2" key="1">
    <citation type="journal article" date="2021" name="Plant Biotechnol. J.">
        <title>Multi-omics assisted identification of the key and species-specific regulatory components of drought-tolerant mechanisms in Gossypium stocksii.</title>
        <authorList>
            <person name="Yu D."/>
            <person name="Ke L."/>
            <person name="Zhang D."/>
            <person name="Wu Y."/>
            <person name="Sun Y."/>
            <person name="Mei J."/>
            <person name="Sun J."/>
            <person name="Sun Y."/>
        </authorList>
    </citation>
    <scope>NUCLEOTIDE SEQUENCE [LARGE SCALE GENOMIC DNA]</scope>
    <source>
        <strain evidence="2">cv. E1</strain>
        <tissue evidence="1">Leaf</tissue>
    </source>
</reference>
<accession>A0A9D3V6P6</accession>
<feature type="non-terminal residue" evidence="1">
    <location>
        <position position="1"/>
    </location>
</feature>
<gene>
    <name evidence="1" type="ORF">J1N35_025494</name>
</gene>
<name>A0A9D3V6P6_9ROSI</name>
<evidence type="ECO:0000313" key="2">
    <source>
        <dbReference type="Proteomes" id="UP000828251"/>
    </source>
</evidence>
<sequence length="79" mass="9257">GSSEVGFGHDLEHYFTFGESESQVFVSVIISNIRIQFDYTPSYHKVWITEQKATKNMHNGWNKSNNDLWQWCQGIFKRG</sequence>
<proteinExistence type="predicted"/>
<dbReference type="AlphaFoldDB" id="A0A9D3V6P6"/>
<dbReference type="Proteomes" id="UP000828251">
    <property type="component" value="Unassembled WGS sequence"/>
</dbReference>
<dbReference type="EMBL" id="JAIQCV010000008">
    <property type="protein sequence ID" value="KAH1073166.1"/>
    <property type="molecule type" value="Genomic_DNA"/>
</dbReference>
<protein>
    <submittedName>
        <fullName evidence="1">Uncharacterized protein</fullName>
    </submittedName>
</protein>
<evidence type="ECO:0000313" key="1">
    <source>
        <dbReference type="EMBL" id="KAH1073166.1"/>
    </source>
</evidence>